<dbReference type="Proteomes" id="UP001596415">
    <property type="component" value="Unassembled WGS sequence"/>
</dbReference>
<feature type="domain" description="Phage tail collar" evidence="1">
    <location>
        <begin position="8"/>
        <end position="64"/>
    </location>
</feature>
<dbReference type="InterPro" id="IPR037053">
    <property type="entry name" value="Phage_tail_collar_dom_sf"/>
</dbReference>
<dbReference type="RefSeq" id="WP_380218194.1">
    <property type="nucleotide sequence ID" value="NZ_JBHTBN010000006.1"/>
</dbReference>
<dbReference type="SUPFAM" id="SSF88874">
    <property type="entry name" value="Receptor-binding domain of short tail fibre protein gp12"/>
    <property type="match status" value="1"/>
</dbReference>
<dbReference type="Gene3D" id="3.90.1340.10">
    <property type="entry name" value="Phage tail collar domain"/>
    <property type="match status" value="1"/>
</dbReference>
<protein>
    <submittedName>
        <fullName evidence="2">Phage tail protein</fullName>
    </submittedName>
</protein>
<evidence type="ECO:0000259" key="1">
    <source>
        <dbReference type="Pfam" id="PF07484"/>
    </source>
</evidence>
<evidence type="ECO:0000313" key="3">
    <source>
        <dbReference type="Proteomes" id="UP001596415"/>
    </source>
</evidence>
<comment type="caution">
    <text evidence="2">The sequence shown here is derived from an EMBL/GenBank/DDBJ whole genome shotgun (WGS) entry which is preliminary data.</text>
</comment>
<dbReference type="EMBL" id="JBHTBN010000006">
    <property type="protein sequence ID" value="MFC7358275.1"/>
    <property type="molecule type" value="Genomic_DNA"/>
</dbReference>
<name>A0ABW2MXF7_9FLAO</name>
<evidence type="ECO:0000313" key="2">
    <source>
        <dbReference type="EMBL" id="MFC7358275.1"/>
    </source>
</evidence>
<organism evidence="2 3">
    <name type="scientific">Jejudonia soesokkakensis</name>
    <dbReference type="NCBI Taxonomy" id="1323432"/>
    <lineage>
        <taxon>Bacteria</taxon>
        <taxon>Pseudomonadati</taxon>
        <taxon>Bacteroidota</taxon>
        <taxon>Flavobacteriia</taxon>
        <taxon>Flavobacteriales</taxon>
        <taxon>Flavobacteriaceae</taxon>
        <taxon>Jejudonia</taxon>
    </lineage>
</organism>
<accession>A0ABW2MXF7</accession>
<dbReference type="Pfam" id="PF07484">
    <property type="entry name" value="Collar"/>
    <property type="match status" value="1"/>
</dbReference>
<gene>
    <name evidence="2" type="ORF">ACFQO1_11295</name>
</gene>
<sequence>MPSDPFIGEIMPVGFNFAPRSWTTCEGQLLPIAQNTALFSLLGTIYGGDGRTTMGLPDLRGRSIISSGNGPGLSTFRIGQKGGSETHTNTVTEMTSHSHASAVQISTATGDEDTGNGKYIASHANAFNESSSTGSVNGIALNNTGGAQPYNIRNPYVGIVYCICLQGIYPSRS</sequence>
<reference evidence="3" key="1">
    <citation type="journal article" date="2019" name="Int. J. Syst. Evol. Microbiol.">
        <title>The Global Catalogue of Microorganisms (GCM) 10K type strain sequencing project: providing services to taxonomists for standard genome sequencing and annotation.</title>
        <authorList>
            <consortium name="The Broad Institute Genomics Platform"/>
            <consortium name="The Broad Institute Genome Sequencing Center for Infectious Disease"/>
            <person name="Wu L."/>
            <person name="Ma J."/>
        </authorList>
    </citation>
    <scope>NUCLEOTIDE SEQUENCE [LARGE SCALE GENOMIC DNA]</scope>
    <source>
        <strain evidence="3">CGMCC 1.16306</strain>
    </source>
</reference>
<proteinExistence type="predicted"/>
<dbReference type="InterPro" id="IPR011083">
    <property type="entry name" value="Phage_tail_collar_dom"/>
</dbReference>
<keyword evidence="3" id="KW-1185">Reference proteome</keyword>